<accession>A0ACB8JZH0</accession>
<comment type="caution">
    <text evidence="1">The sequence shown here is derived from an EMBL/GenBank/DDBJ whole genome shotgun (WGS) entry which is preliminary data.</text>
</comment>
<evidence type="ECO:0000313" key="2">
    <source>
        <dbReference type="Proteomes" id="UP000829398"/>
    </source>
</evidence>
<sequence>MRRMVGATAWPWARATRSLSLSAINDNRIIMSPPLVTLDLPEIWTPPDSHDCNPLPQRNCSNLQTATVIDGKSIAEEIRSGIDKEVRRMKESIRKVPGLAVILVGERRDSQTYVRNKIKACEEVGIKSIVTEFADGCTEDEVLNALSNYNQDSSINGILVQLPLPQHLDEGKILDAVSLEKDVDGFHPLNIGNLAMRGREPLFIPCTPKGCIELLIRSGVEIMGKNAVVIGRSNIRHHATVSIVHALTKNPEQITSEADIVIAAAGVANLVRGSWLKPGAVVLDVGTCPVDVSVDPSCEYGYRLMGDVCYEEAMRLASVITPVPGGVGPMTVAMLLSNTLDSAKRAYGFT</sequence>
<reference evidence="2" key="1">
    <citation type="journal article" date="2023" name="Hortic. Res.">
        <title>A chromosome-level phased genome enabling allele-level studies in sweet orange: a case study on citrus Huanglongbing tolerance.</title>
        <authorList>
            <person name="Wu B."/>
            <person name="Yu Q."/>
            <person name="Deng Z."/>
            <person name="Duan Y."/>
            <person name="Luo F."/>
            <person name="Gmitter F. Jr."/>
        </authorList>
    </citation>
    <scope>NUCLEOTIDE SEQUENCE [LARGE SCALE GENOMIC DNA]</scope>
    <source>
        <strain evidence="2">cv. Valencia</strain>
    </source>
</reference>
<evidence type="ECO:0000313" key="1">
    <source>
        <dbReference type="EMBL" id="KAH9737156.1"/>
    </source>
</evidence>
<proteinExistence type="predicted"/>
<name>A0ACB8JZH0_CITSI</name>
<gene>
    <name evidence="1" type="ORF">KPL71_018353</name>
</gene>
<organism evidence="1 2">
    <name type="scientific">Citrus sinensis</name>
    <name type="common">Sweet orange</name>
    <name type="synonym">Citrus aurantium var. sinensis</name>
    <dbReference type="NCBI Taxonomy" id="2711"/>
    <lineage>
        <taxon>Eukaryota</taxon>
        <taxon>Viridiplantae</taxon>
        <taxon>Streptophyta</taxon>
        <taxon>Embryophyta</taxon>
        <taxon>Tracheophyta</taxon>
        <taxon>Spermatophyta</taxon>
        <taxon>Magnoliopsida</taxon>
        <taxon>eudicotyledons</taxon>
        <taxon>Gunneridae</taxon>
        <taxon>Pentapetalae</taxon>
        <taxon>rosids</taxon>
        <taxon>malvids</taxon>
        <taxon>Sapindales</taxon>
        <taxon>Rutaceae</taxon>
        <taxon>Aurantioideae</taxon>
        <taxon>Citrus</taxon>
    </lineage>
</organism>
<protein>
    <submittedName>
        <fullName evidence="1">Bifunctional protein FolD 1</fullName>
    </submittedName>
</protein>
<dbReference type="Proteomes" id="UP000829398">
    <property type="component" value="Chromosome 6"/>
</dbReference>
<keyword evidence="2" id="KW-1185">Reference proteome</keyword>
<dbReference type="EMBL" id="CM039175">
    <property type="protein sequence ID" value="KAH9737156.1"/>
    <property type="molecule type" value="Genomic_DNA"/>
</dbReference>